<organism evidence="15 16">
    <name type="scientific">Helianthus annuus</name>
    <name type="common">Common sunflower</name>
    <dbReference type="NCBI Taxonomy" id="4232"/>
    <lineage>
        <taxon>Eukaryota</taxon>
        <taxon>Viridiplantae</taxon>
        <taxon>Streptophyta</taxon>
        <taxon>Embryophyta</taxon>
        <taxon>Tracheophyta</taxon>
        <taxon>Spermatophyta</taxon>
        <taxon>Magnoliopsida</taxon>
        <taxon>eudicotyledons</taxon>
        <taxon>Gunneridae</taxon>
        <taxon>Pentapetalae</taxon>
        <taxon>asterids</taxon>
        <taxon>campanulids</taxon>
        <taxon>Asterales</taxon>
        <taxon>Asteraceae</taxon>
        <taxon>Asteroideae</taxon>
        <taxon>Heliantheae alliance</taxon>
        <taxon>Heliantheae</taxon>
        <taxon>Helianthus</taxon>
    </lineage>
</organism>
<evidence type="ECO:0000256" key="7">
    <source>
        <dbReference type="ARBA" id="ARBA00023002"/>
    </source>
</evidence>
<name>A0A251UX89_HELAN</name>
<keyword evidence="5" id="KW-0276">Fatty acid metabolism</keyword>
<reference evidence="14 16" key="1">
    <citation type="journal article" date="2017" name="Nature">
        <title>The sunflower genome provides insights into oil metabolism, flowering and Asterid evolution.</title>
        <authorList>
            <person name="Badouin H."/>
            <person name="Gouzy J."/>
            <person name="Grassa C.J."/>
            <person name="Murat F."/>
            <person name="Staton S.E."/>
            <person name="Cottret L."/>
            <person name="Lelandais-Briere C."/>
            <person name="Owens G.L."/>
            <person name="Carrere S."/>
            <person name="Mayjonade B."/>
            <person name="Legrand L."/>
            <person name="Gill N."/>
            <person name="Kane N.C."/>
            <person name="Bowers J.E."/>
            <person name="Hubner S."/>
            <person name="Bellec A."/>
            <person name="Berard A."/>
            <person name="Berges H."/>
            <person name="Blanchet N."/>
            <person name="Boniface M.C."/>
            <person name="Brunel D."/>
            <person name="Catrice O."/>
            <person name="Chaidir N."/>
            <person name="Claudel C."/>
            <person name="Donnadieu C."/>
            <person name="Faraut T."/>
            <person name="Fievet G."/>
            <person name="Helmstetter N."/>
            <person name="King M."/>
            <person name="Knapp S.J."/>
            <person name="Lai Z."/>
            <person name="Le Paslier M.C."/>
            <person name="Lippi Y."/>
            <person name="Lorenzon L."/>
            <person name="Mandel J.R."/>
            <person name="Marage G."/>
            <person name="Marchand G."/>
            <person name="Marquand E."/>
            <person name="Bret-Mestries E."/>
            <person name="Morien E."/>
            <person name="Nambeesan S."/>
            <person name="Nguyen T."/>
            <person name="Pegot-Espagnet P."/>
            <person name="Pouilly N."/>
            <person name="Raftis F."/>
            <person name="Sallet E."/>
            <person name="Schiex T."/>
            <person name="Thomas J."/>
            <person name="Vandecasteele C."/>
            <person name="Vares D."/>
            <person name="Vear F."/>
            <person name="Vautrin S."/>
            <person name="Crespi M."/>
            <person name="Mangin B."/>
            <person name="Burke J.M."/>
            <person name="Salse J."/>
            <person name="Munos S."/>
            <person name="Vincourt P."/>
            <person name="Rieseberg L.H."/>
            <person name="Langlade N.B."/>
        </authorList>
    </citation>
    <scope>NUCLEOTIDE SEQUENCE [LARGE SCALE GENOMIC DNA]</scope>
    <source>
        <strain evidence="16">cv. SF193</strain>
        <tissue evidence="14">Leaves</tissue>
    </source>
</reference>
<reference evidence="14" key="3">
    <citation type="submission" date="2020-06" db="EMBL/GenBank/DDBJ databases">
        <title>Helianthus annuus Genome sequencing and assembly Release 2.</title>
        <authorList>
            <person name="Gouzy J."/>
            <person name="Langlade N."/>
            <person name="Munos S."/>
        </authorList>
    </citation>
    <scope>NUCLEOTIDE SEQUENCE</scope>
    <source>
        <tissue evidence="14">Leaves</tissue>
    </source>
</reference>
<evidence type="ECO:0000259" key="13">
    <source>
        <dbReference type="Pfam" id="PF00487"/>
    </source>
</evidence>
<comment type="domain">
    <text evidence="11">The histidine box domains are involved in binding the catalytic metal ions.</text>
</comment>
<evidence type="ECO:0000313" key="14">
    <source>
        <dbReference type="EMBL" id="KAF5819094.1"/>
    </source>
</evidence>
<keyword evidence="9" id="KW-0443">Lipid metabolism</keyword>
<evidence type="ECO:0000313" key="15">
    <source>
        <dbReference type="EMBL" id="OTG27342.1"/>
    </source>
</evidence>
<dbReference type="InterPro" id="IPR015876">
    <property type="entry name" value="Acyl-CoA_DS"/>
</dbReference>
<feature type="domain" description="Fatty acid desaturase" evidence="13">
    <location>
        <begin position="77"/>
        <end position="295"/>
    </location>
</feature>
<keyword evidence="6 12" id="KW-1133">Transmembrane helix</keyword>
<comment type="cofactor">
    <cofactor evidence="11">
        <name>Fe(2+)</name>
        <dbReference type="ChEBI" id="CHEBI:29033"/>
    </cofactor>
</comment>
<comment type="subcellular location">
    <subcellularLocation>
        <location evidence="1">Membrane</location>
        <topology evidence="1">Multi-pass membrane protein</topology>
    </subcellularLocation>
</comment>
<dbReference type="Gramene" id="mRNA:HanXRQr2_Chr02g0073721">
    <property type="protein sequence ID" value="mRNA:HanXRQr2_Chr02g0073721"/>
    <property type="gene ID" value="HanXRQr2_Chr02g0073721"/>
</dbReference>
<dbReference type="OrthoDB" id="10260134at2759"/>
<evidence type="ECO:0000256" key="1">
    <source>
        <dbReference type="ARBA" id="ARBA00004141"/>
    </source>
</evidence>
<feature type="transmembrane region" description="Helical" evidence="12">
    <location>
        <begin position="77"/>
        <end position="98"/>
    </location>
</feature>
<keyword evidence="4 11" id="KW-0812">Transmembrane</keyword>
<dbReference type="STRING" id="4232.A0A251UX89"/>
<keyword evidence="11" id="KW-0275">Fatty acid biosynthesis</keyword>
<evidence type="ECO:0000256" key="10">
    <source>
        <dbReference type="ARBA" id="ARBA00023136"/>
    </source>
</evidence>
<evidence type="ECO:0000256" key="3">
    <source>
        <dbReference type="ARBA" id="ARBA00009295"/>
    </source>
</evidence>
<dbReference type="GO" id="GO:0005789">
    <property type="term" value="C:endoplasmic reticulum membrane"/>
    <property type="evidence" value="ECO:0000318"/>
    <property type="project" value="GO_Central"/>
</dbReference>
<dbReference type="PANTHER" id="PTHR11351:SF75">
    <property type="entry name" value="ACYL-COA DESATURASE"/>
    <property type="match status" value="1"/>
</dbReference>
<dbReference type="InParanoid" id="A0A251UX89"/>
<dbReference type="OMA" id="MERTWML"/>
<dbReference type="Pfam" id="PF00487">
    <property type="entry name" value="FA_desaturase"/>
    <property type="match status" value="1"/>
</dbReference>
<comment type="pathway">
    <text evidence="2">Lipid metabolism.</text>
</comment>
<evidence type="ECO:0000256" key="12">
    <source>
        <dbReference type="SAM" id="Phobius"/>
    </source>
</evidence>
<feature type="transmembrane region" description="Helical" evidence="12">
    <location>
        <begin position="50"/>
        <end position="71"/>
    </location>
</feature>
<evidence type="ECO:0000256" key="9">
    <source>
        <dbReference type="ARBA" id="ARBA00023098"/>
    </source>
</evidence>
<evidence type="ECO:0000256" key="8">
    <source>
        <dbReference type="ARBA" id="ARBA00023004"/>
    </source>
</evidence>
<dbReference type="CDD" id="cd03505">
    <property type="entry name" value="Delta9-FADS-like"/>
    <property type="match status" value="1"/>
</dbReference>
<dbReference type="AlphaFoldDB" id="A0A251UX89"/>
<evidence type="ECO:0000256" key="4">
    <source>
        <dbReference type="ARBA" id="ARBA00022692"/>
    </source>
</evidence>
<dbReference type="PRINTS" id="PR00075">
    <property type="entry name" value="FACDDSATRASE"/>
</dbReference>
<dbReference type="EMBL" id="CM007893">
    <property type="protein sequence ID" value="OTG27342.1"/>
    <property type="molecule type" value="Genomic_DNA"/>
</dbReference>
<keyword evidence="7 11" id="KW-0560">Oxidoreductase</keyword>
<reference evidence="15" key="2">
    <citation type="submission" date="2017-02" db="EMBL/GenBank/DDBJ databases">
        <title>Sunflower complete genome.</title>
        <authorList>
            <person name="Langlade N."/>
            <person name="Munos S."/>
        </authorList>
    </citation>
    <scope>NUCLEOTIDE SEQUENCE [LARGE SCALE GENOMIC DNA]</scope>
    <source>
        <tissue evidence="15">Leaves</tissue>
    </source>
</reference>
<evidence type="ECO:0000256" key="6">
    <source>
        <dbReference type="ARBA" id="ARBA00022989"/>
    </source>
</evidence>
<dbReference type="Proteomes" id="UP000215914">
    <property type="component" value="Chromosome 4"/>
</dbReference>
<evidence type="ECO:0000256" key="11">
    <source>
        <dbReference type="RuleBase" id="RU000581"/>
    </source>
</evidence>
<sequence>MPPTNYHNSRVTKNQTMSTVDASVIPVDRKISQPSELEKRRRGGFWLREWRLVDVVNLCWITGIHVLAAFAPFVFDWGAVMVALGLALFTGIGMTLGYHRLLTHRSFKISKGLEYFFVYCGALAGQKDPISWVSTHKSHHRYAETDRDPHSPTEGFWFSHLGWFCYHDYIVAKCGEYTNVPELKAQWFYRFLNETYFLHPTILAVLLYLYGGFSYLVWGVGVRAVIVCHMTFVVRSVGHIWGERSWNTPDTSTNNWWTGILALGEGWHNNHHAFPNSARHGLEWWQLDLTWELIRFLQLIGLATDVKLPSESEKRRMVMLGSIKTN</sequence>
<keyword evidence="10 12" id="KW-0472">Membrane</keyword>
<comment type="similarity">
    <text evidence="3 11">Belongs to the fatty acid desaturase type 1 family.</text>
</comment>
<dbReference type="GO" id="GO:0042761">
    <property type="term" value="P:very long-chain fatty acid biosynthetic process"/>
    <property type="evidence" value="ECO:0000318"/>
    <property type="project" value="GO_Central"/>
</dbReference>
<proteinExistence type="inferred from homology"/>
<dbReference type="EMBL" id="MNCJ02000317">
    <property type="protein sequence ID" value="KAF5819094.1"/>
    <property type="molecule type" value="Genomic_DNA"/>
</dbReference>
<dbReference type="InterPro" id="IPR005804">
    <property type="entry name" value="FA_desaturase_dom"/>
</dbReference>
<evidence type="ECO:0000256" key="2">
    <source>
        <dbReference type="ARBA" id="ARBA00005189"/>
    </source>
</evidence>
<evidence type="ECO:0000256" key="5">
    <source>
        <dbReference type="ARBA" id="ARBA00022832"/>
    </source>
</evidence>
<keyword evidence="16" id="KW-1185">Reference proteome</keyword>
<gene>
    <name evidence="15" type="ORF">HannXRQ_Chr04g0098981</name>
    <name evidence="14" type="ORF">HanXRQr2_Chr02g0073721</name>
</gene>
<keyword evidence="11" id="KW-0444">Lipid biosynthesis</keyword>
<keyword evidence="8" id="KW-0408">Iron</keyword>
<dbReference type="GO" id="GO:0102843">
    <property type="term" value="F:palmitoyl-[glycerolipid] 7-desaturase activity"/>
    <property type="evidence" value="ECO:0000318"/>
    <property type="project" value="GO_Central"/>
</dbReference>
<evidence type="ECO:0000313" key="16">
    <source>
        <dbReference type="Proteomes" id="UP000215914"/>
    </source>
</evidence>
<protein>
    <submittedName>
        <fullName evidence="14">Acyl-CoA desaturase</fullName>
    </submittedName>
    <submittedName>
        <fullName evidence="15">Putative fatty acid desaturase, type 1, core</fullName>
    </submittedName>
</protein>
<accession>A0A251UX89</accession>
<dbReference type="PANTHER" id="PTHR11351">
    <property type="entry name" value="ACYL-COA DESATURASE"/>
    <property type="match status" value="1"/>
</dbReference>
<feature type="transmembrane region" description="Helical" evidence="12">
    <location>
        <begin position="191"/>
        <end position="210"/>
    </location>
</feature>